<organism evidence="1 2">
    <name type="scientific">Camellia sinensis var. sinensis</name>
    <name type="common">China tea</name>
    <dbReference type="NCBI Taxonomy" id="542762"/>
    <lineage>
        <taxon>Eukaryota</taxon>
        <taxon>Viridiplantae</taxon>
        <taxon>Streptophyta</taxon>
        <taxon>Embryophyta</taxon>
        <taxon>Tracheophyta</taxon>
        <taxon>Spermatophyta</taxon>
        <taxon>Magnoliopsida</taxon>
        <taxon>eudicotyledons</taxon>
        <taxon>Gunneridae</taxon>
        <taxon>Pentapetalae</taxon>
        <taxon>asterids</taxon>
        <taxon>Ericales</taxon>
        <taxon>Theaceae</taxon>
        <taxon>Camellia</taxon>
    </lineage>
</organism>
<keyword evidence="2" id="KW-1185">Reference proteome</keyword>
<reference evidence="1 2" key="1">
    <citation type="journal article" date="2018" name="Proc. Natl. Acad. Sci. U.S.A.">
        <title>Draft genome sequence of Camellia sinensis var. sinensis provides insights into the evolution of the tea genome and tea quality.</title>
        <authorList>
            <person name="Wei C."/>
            <person name="Yang H."/>
            <person name="Wang S."/>
            <person name="Zhao J."/>
            <person name="Liu C."/>
            <person name="Gao L."/>
            <person name="Xia E."/>
            <person name="Lu Y."/>
            <person name="Tai Y."/>
            <person name="She G."/>
            <person name="Sun J."/>
            <person name="Cao H."/>
            <person name="Tong W."/>
            <person name="Gao Q."/>
            <person name="Li Y."/>
            <person name="Deng W."/>
            <person name="Jiang X."/>
            <person name="Wang W."/>
            <person name="Chen Q."/>
            <person name="Zhang S."/>
            <person name="Li H."/>
            <person name="Wu J."/>
            <person name="Wang P."/>
            <person name="Li P."/>
            <person name="Shi C."/>
            <person name="Zheng F."/>
            <person name="Jian J."/>
            <person name="Huang B."/>
            <person name="Shan D."/>
            <person name="Shi M."/>
            <person name="Fang C."/>
            <person name="Yue Y."/>
            <person name="Li F."/>
            <person name="Li D."/>
            <person name="Wei S."/>
            <person name="Han B."/>
            <person name="Jiang C."/>
            <person name="Yin Y."/>
            <person name="Xia T."/>
            <person name="Zhang Z."/>
            <person name="Bennetzen J.L."/>
            <person name="Zhao S."/>
            <person name="Wan X."/>
        </authorList>
    </citation>
    <scope>NUCLEOTIDE SEQUENCE [LARGE SCALE GENOMIC DNA]</scope>
    <source>
        <strain evidence="2">cv. Shuchazao</strain>
        <tissue evidence="1">Leaf</tissue>
    </source>
</reference>
<protein>
    <submittedName>
        <fullName evidence="1">Uncharacterized protein</fullName>
    </submittedName>
</protein>
<dbReference type="EMBL" id="SDRB02005925">
    <property type="protein sequence ID" value="THG13349.1"/>
    <property type="molecule type" value="Genomic_DNA"/>
</dbReference>
<evidence type="ECO:0000313" key="1">
    <source>
        <dbReference type="EMBL" id="THG13349.1"/>
    </source>
</evidence>
<sequence length="147" mass="15975">MNIFHKLKNWIKNKAKDVPYATRRGRPNDDTEHNHYYKNIGCPLINKTSITLEALKAAITLCCHVPVFSRSCRKITELRMESSKFAGTVTRVPSNTRNATRLVASAIVASLGALTHTLGTFVPMIGASGFAKVAAATAIGTVVGSFR</sequence>
<accession>A0A4S4EAY6</accession>
<dbReference type="Proteomes" id="UP000306102">
    <property type="component" value="Unassembled WGS sequence"/>
</dbReference>
<evidence type="ECO:0000313" key="2">
    <source>
        <dbReference type="Proteomes" id="UP000306102"/>
    </source>
</evidence>
<dbReference type="AlphaFoldDB" id="A0A4S4EAY6"/>
<proteinExistence type="predicted"/>
<gene>
    <name evidence="1" type="ORF">TEA_017712</name>
</gene>
<comment type="caution">
    <text evidence="1">The sequence shown here is derived from an EMBL/GenBank/DDBJ whole genome shotgun (WGS) entry which is preliminary data.</text>
</comment>
<name>A0A4S4EAY6_CAMSN</name>